<reference evidence="2 3" key="1">
    <citation type="submission" date="2019-06" db="EMBL/GenBank/DDBJ databases">
        <title>Persicimonas caeni gen. nov., sp. nov., a predatory bacterium isolated from solar saltern.</title>
        <authorList>
            <person name="Wang S."/>
        </authorList>
    </citation>
    <scope>NUCLEOTIDE SEQUENCE [LARGE SCALE GENOMIC DNA]</scope>
    <source>
        <strain evidence="2 3">YN101</strain>
    </source>
</reference>
<feature type="chain" id="PRO_5030106863" description="IPT/TIG domain-containing protein" evidence="1">
    <location>
        <begin position="29"/>
        <end position="1632"/>
    </location>
</feature>
<sequence>MRVCSKRLSKLRGVLSATALLALGFASACSEDVEGPEPSLEAPAADQEPLPIEPGIVCADQLTTTVTVTGQNFSPLVIDSLEDESRIEYPTISLDRMTSLTGEEAEAANVTYSGDPDNPTNRGLLKWQSQEQMTFTVNPELTLADGTTGPLPTGILDVTVTNANDNEAVSQGALAVAPKPELTDLAPDVVCLTEGDRTVTVSGSTFLEIAGQTPTVAVVPEEGEAKTYDVSFADENCQNIAHEGIDARTCSAGDITLPQGDIAPGYPALTLNNPETAQCNSEETINLRVVPPPTIDTIAPPMACVAQSERTFEISGSDFLTINGELPTVTVDGTEFDVTASDCSPLEALNSTIESCTTLTMVVPEGAVDPGRQPVVVTNPEPAGCSNQDQAYVTIVPPPTVDEVRPPAVCVDDGPRDVTIVGSGFITVVAGNGLELPTVTFDGTAVDPTSIAPQDCSALVVDGMDVQSCNELVVTVSDAELAGTPPFNPEVSVTNPDPAGCSDTQQDLLTVLEGPTLESAEPALACTDEGARDVVLTGTNFLTVDGTVPTVTLDGVAVDSANVAASDCAATANVAGGLTVEACTTLTLSLPQGTLAAGDTQVEVINPNPVGCSVSDSTILTVPPTLAIASVTPANVCSTSTGTNSIEISGSGFLKVDGQWFTLDIGGQSIAIDDSKVSDCTALTVDGQTAESCGTITVDVDTSGFSEGPIDVTIDNPGVATCDATISDKFGIAPPPTVTSVQPANVCADTASVITVNGADFAQGATVTAIASDGTRTQADTVTFVSSTELEAEFSAGLTDGSYDIEVDNGQSCSGLAADALVVNPLPVVFFVDPPVLYNGIDTQVTIFTSGLAAAPSSLELVDSTGTATTISSYSSPEPNRILATVPSGLTADSYEVRVTSQFGCTGGLPGAVEVTDQTTVQIASIDPTFGWQNSPTSVTITADENAPTANQFKAVPRVYLNPATSTSGATATELRAATFNSATELSGIVPPGLDVGEYDIIVVNPDGTVGILTDPNNTPGEGAFEVLLEAPPVIDSVNPGTWPDNEISSGAIRGENFRLDETTNSEPITVECVGPTGTSFTIDPLAIDVDWTTYNASTAQEQSTTIPFTVDLNNATVEKGAVCVATVTNTDDTFAEFAPVAISWPASAWRLGPFQAGPDMLTARRTPVANTGQPSREQRFLYAIGGDDGTADNAFDTVEFARLDRLGNPLAFETMPRHSLPAGGLTLTKSVRIDDFIYVVGGYKGTGATTTGATGEVLRAKVLDPLNVPDISDVDFEVDAGNGLTEGTYYYRVAAVLNDTPAQGEPLYNPGGETLASEPLPLAVPAPVSGDLVPTITWDAFPDATSYRIYRSPSPNTPFGQEVLIGEVTDNGSSTYSLRDPNLAQVNADNPLPIGSLGEWHQPDPNATITARHSHGLTIVEDPSDPTLHHIYAAGGVDATDTALADIDYVTIQVNGPLDQTIQSVTTNAATLSGARFENSAAMATSKSATNLSNPPILYVMGGQTGAGLTNDVDYYSVGAGGTLGARQTFDTRGMGSFAGYVGGVANNHLFLIHGQGGLPNQAATKSAELLSTGQNQAPWWSNLTVDGSIEDRYLPGSTPLFGIMYVLGGVGTNNAILQSTDYSVVGATSE</sequence>
<proteinExistence type="predicted"/>
<dbReference type="Proteomes" id="UP000315995">
    <property type="component" value="Chromosome"/>
</dbReference>
<evidence type="ECO:0008006" key="4">
    <source>
        <dbReference type="Google" id="ProtNLM"/>
    </source>
</evidence>
<dbReference type="OrthoDB" id="5379982at2"/>
<dbReference type="SUPFAM" id="SSF117281">
    <property type="entry name" value="Kelch motif"/>
    <property type="match status" value="1"/>
</dbReference>
<gene>
    <name evidence="2" type="ORF">FIV42_27635</name>
</gene>
<dbReference type="InterPro" id="IPR013783">
    <property type="entry name" value="Ig-like_fold"/>
</dbReference>
<keyword evidence="3" id="KW-1185">Reference proteome</keyword>
<name>A0A4Y6Q1P0_PERCE</name>
<protein>
    <recommendedName>
        <fullName evidence="4">IPT/TIG domain-containing protein</fullName>
    </recommendedName>
</protein>
<dbReference type="InterPro" id="IPR015915">
    <property type="entry name" value="Kelch-typ_b-propeller"/>
</dbReference>
<evidence type="ECO:0000313" key="2">
    <source>
        <dbReference type="EMBL" id="QDG54379.1"/>
    </source>
</evidence>
<dbReference type="Gene3D" id="2.60.40.10">
    <property type="entry name" value="Immunoglobulins"/>
    <property type="match status" value="1"/>
</dbReference>
<dbReference type="RefSeq" id="WP_141200823.1">
    <property type="nucleotide sequence ID" value="NZ_CP041186.1"/>
</dbReference>
<dbReference type="Gene3D" id="2.120.10.80">
    <property type="entry name" value="Kelch-type beta propeller"/>
    <property type="match status" value="1"/>
</dbReference>
<dbReference type="SUPFAM" id="SSF81296">
    <property type="entry name" value="E set domains"/>
    <property type="match status" value="1"/>
</dbReference>
<dbReference type="EMBL" id="CP041186">
    <property type="protein sequence ID" value="QDG54379.1"/>
    <property type="molecule type" value="Genomic_DNA"/>
</dbReference>
<feature type="signal peptide" evidence="1">
    <location>
        <begin position="1"/>
        <end position="28"/>
    </location>
</feature>
<evidence type="ECO:0000313" key="3">
    <source>
        <dbReference type="Proteomes" id="UP000315995"/>
    </source>
</evidence>
<accession>A0A4Y6Q1P0</accession>
<organism evidence="2 3">
    <name type="scientific">Persicimonas caeni</name>
    <dbReference type="NCBI Taxonomy" id="2292766"/>
    <lineage>
        <taxon>Bacteria</taxon>
        <taxon>Deltaproteobacteria</taxon>
        <taxon>Bradymonadales</taxon>
        <taxon>Bradymonadaceae</taxon>
        <taxon>Persicimonas</taxon>
    </lineage>
</organism>
<dbReference type="PROSITE" id="PS51257">
    <property type="entry name" value="PROKAR_LIPOPROTEIN"/>
    <property type="match status" value="1"/>
</dbReference>
<keyword evidence="1" id="KW-0732">Signal</keyword>
<dbReference type="InterPro" id="IPR014756">
    <property type="entry name" value="Ig_E-set"/>
</dbReference>
<accession>A0A5B8YCP5</accession>
<evidence type="ECO:0000256" key="1">
    <source>
        <dbReference type="SAM" id="SignalP"/>
    </source>
</evidence>